<evidence type="ECO:0000256" key="2">
    <source>
        <dbReference type="SAM" id="SignalP"/>
    </source>
</evidence>
<reference evidence="3" key="1">
    <citation type="submission" date="2021-03" db="EMBL/GenBank/DDBJ databases">
        <title>Revisited historic fungal species revealed as producer of novel bioactive compounds through whole genome sequencing and comparative genomics.</title>
        <authorList>
            <person name="Vignolle G.A."/>
            <person name="Hochenegger N."/>
            <person name="Mach R.L."/>
            <person name="Mach-Aigner A.R."/>
            <person name="Javad Rahimi M."/>
            <person name="Salim K.A."/>
            <person name="Chan C.M."/>
            <person name="Lim L.B.L."/>
            <person name="Cai F."/>
            <person name="Druzhinina I.S."/>
            <person name="U'Ren J.M."/>
            <person name="Derntl C."/>
        </authorList>
    </citation>
    <scope>NUCLEOTIDE SEQUENCE</scope>
    <source>
        <strain evidence="3">TUCIM 5799</strain>
    </source>
</reference>
<keyword evidence="2" id="KW-0732">Signal</keyword>
<proteinExistence type="predicted"/>
<dbReference type="AlphaFoldDB" id="A0A9P9WPL4"/>
<feature type="signal peptide" evidence="2">
    <location>
        <begin position="1"/>
        <end position="18"/>
    </location>
</feature>
<keyword evidence="1" id="KW-0812">Transmembrane</keyword>
<evidence type="ECO:0000313" key="3">
    <source>
        <dbReference type="EMBL" id="KAI1874455.1"/>
    </source>
</evidence>
<sequence>MFPRNFLVLALSISLTLAAPELEHPSGTMKARPYIASKASVSDNICYVRGKTHRAPTFQAPTRDVCYPIKATNQLKIYKTATCTNGTAALLARYDAPDCVGEPNMLDIVDEELLERCLKMPSDAAGSYAFWCTGDITKPLVKALSNTPDKSETSNGSILGLIGMLLLVLAVVTLFALIRLAIFLHRCITTGNKFMGLFQKDGSIAL</sequence>
<feature type="transmembrane region" description="Helical" evidence="1">
    <location>
        <begin position="158"/>
        <end position="184"/>
    </location>
</feature>
<protein>
    <submittedName>
        <fullName evidence="3">Uncharacterized protein</fullName>
    </submittedName>
</protein>
<keyword evidence="1" id="KW-0472">Membrane</keyword>
<organism evidence="3 4">
    <name type="scientific">Neoarthrinium moseri</name>
    <dbReference type="NCBI Taxonomy" id="1658444"/>
    <lineage>
        <taxon>Eukaryota</taxon>
        <taxon>Fungi</taxon>
        <taxon>Dikarya</taxon>
        <taxon>Ascomycota</taxon>
        <taxon>Pezizomycotina</taxon>
        <taxon>Sordariomycetes</taxon>
        <taxon>Xylariomycetidae</taxon>
        <taxon>Amphisphaeriales</taxon>
        <taxon>Apiosporaceae</taxon>
        <taxon>Neoarthrinium</taxon>
    </lineage>
</organism>
<name>A0A9P9WPL4_9PEZI</name>
<feature type="chain" id="PRO_5040435185" evidence="2">
    <location>
        <begin position="19"/>
        <end position="206"/>
    </location>
</feature>
<accession>A0A9P9WPL4</accession>
<keyword evidence="1" id="KW-1133">Transmembrane helix</keyword>
<dbReference type="Proteomes" id="UP000829685">
    <property type="component" value="Unassembled WGS sequence"/>
</dbReference>
<keyword evidence="4" id="KW-1185">Reference proteome</keyword>
<evidence type="ECO:0000313" key="4">
    <source>
        <dbReference type="Proteomes" id="UP000829685"/>
    </source>
</evidence>
<evidence type="ECO:0000256" key="1">
    <source>
        <dbReference type="SAM" id="Phobius"/>
    </source>
</evidence>
<gene>
    <name evidence="3" type="ORF">JX265_004663</name>
</gene>
<dbReference type="EMBL" id="JAFIMR010000009">
    <property type="protein sequence ID" value="KAI1874455.1"/>
    <property type="molecule type" value="Genomic_DNA"/>
</dbReference>
<comment type="caution">
    <text evidence="3">The sequence shown here is derived from an EMBL/GenBank/DDBJ whole genome shotgun (WGS) entry which is preliminary data.</text>
</comment>